<dbReference type="PANTHER" id="PTHR31301:SF19">
    <property type="entry name" value="LOB DOMAIN-CONTAINING PROTEIN 2"/>
    <property type="match status" value="1"/>
</dbReference>
<evidence type="ECO:0000313" key="4">
    <source>
        <dbReference type="EMBL" id="MCD7462206.1"/>
    </source>
</evidence>
<feature type="domain" description="LOB" evidence="3">
    <location>
        <begin position="8"/>
        <end position="109"/>
    </location>
</feature>
<protein>
    <recommendedName>
        <fullName evidence="3">LOB domain-containing protein</fullName>
    </recommendedName>
</protein>
<comment type="caution">
    <text evidence="4">The sequence shown here is derived from an EMBL/GenBank/DDBJ whole genome shotgun (WGS) entry which is preliminary data.</text>
</comment>
<dbReference type="PROSITE" id="PS50891">
    <property type="entry name" value="LOB"/>
    <property type="match status" value="1"/>
</dbReference>
<reference evidence="4 5" key="1">
    <citation type="journal article" date="2021" name="BMC Genomics">
        <title>Datura genome reveals duplications of psychoactive alkaloid biosynthetic genes and high mutation rate following tissue culture.</title>
        <authorList>
            <person name="Rajewski A."/>
            <person name="Carter-House D."/>
            <person name="Stajich J."/>
            <person name="Litt A."/>
        </authorList>
    </citation>
    <scope>NUCLEOTIDE SEQUENCE [LARGE SCALE GENOMIC DNA]</scope>
    <source>
        <strain evidence="4">AR-01</strain>
    </source>
</reference>
<evidence type="ECO:0000313" key="5">
    <source>
        <dbReference type="Proteomes" id="UP000823775"/>
    </source>
</evidence>
<keyword evidence="5" id="KW-1185">Reference proteome</keyword>
<feature type="compositionally biased region" description="Low complexity" evidence="2">
    <location>
        <begin position="111"/>
        <end position="128"/>
    </location>
</feature>
<evidence type="ECO:0000256" key="2">
    <source>
        <dbReference type="SAM" id="MobiDB-lite"/>
    </source>
</evidence>
<proteinExistence type="inferred from homology"/>
<gene>
    <name evidence="4" type="ORF">HAX54_048002</name>
</gene>
<dbReference type="Proteomes" id="UP000823775">
    <property type="component" value="Unassembled WGS sequence"/>
</dbReference>
<dbReference type="InterPro" id="IPR004883">
    <property type="entry name" value="LOB"/>
</dbReference>
<name>A0ABS8ST59_DATST</name>
<feature type="region of interest" description="Disordered" evidence="2">
    <location>
        <begin position="109"/>
        <end position="129"/>
    </location>
</feature>
<dbReference type="Pfam" id="PF03195">
    <property type="entry name" value="LOB"/>
    <property type="match status" value="1"/>
</dbReference>
<comment type="similarity">
    <text evidence="1">Belongs to the LOB domain-containing protein family.</text>
</comment>
<sequence length="235" mass="27131">MQKASGAGACASCKHQRKKCTEKCVLAPYFPAEKSREFKAVHKVFGVSNITKLVKNLKEDERRRAVESLVWEAFCRQKDPVLGPYGEYKRVHDELNLYKSQYQQILQASSNNNNNNTDNNNNNNNNNNGMVYDQATTQGLINGWNINTKLINQENSTMESWSSYNNNNKIVNPLHHHHHHLQNIEKLRTQNSNGSIVIVPQQQAYNEFNQQYFLAGQYNQIDSKPRESMLWEDNS</sequence>
<evidence type="ECO:0000256" key="1">
    <source>
        <dbReference type="ARBA" id="ARBA00005474"/>
    </source>
</evidence>
<dbReference type="PANTHER" id="PTHR31301">
    <property type="entry name" value="LOB DOMAIN-CONTAINING PROTEIN 4-RELATED"/>
    <property type="match status" value="1"/>
</dbReference>
<organism evidence="4 5">
    <name type="scientific">Datura stramonium</name>
    <name type="common">Jimsonweed</name>
    <name type="synonym">Common thornapple</name>
    <dbReference type="NCBI Taxonomy" id="4076"/>
    <lineage>
        <taxon>Eukaryota</taxon>
        <taxon>Viridiplantae</taxon>
        <taxon>Streptophyta</taxon>
        <taxon>Embryophyta</taxon>
        <taxon>Tracheophyta</taxon>
        <taxon>Spermatophyta</taxon>
        <taxon>Magnoliopsida</taxon>
        <taxon>eudicotyledons</taxon>
        <taxon>Gunneridae</taxon>
        <taxon>Pentapetalae</taxon>
        <taxon>asterids</taxon>
        <taxon>lamiids</taxon>
        <taxon>Solanales</taxon>
        <taxon>Solanaceae</taxon>
        <taxon>Solanoideae</taxon>
        <taxon>Datureae</taxon>
        <taxon>Datura</taxon>
    </lineage>
</organism>
<evidence type="ECO:0000259" key="3">
    <source>
        <dbReference type="PROSITE" id="PS50891"/>
    </source>
</evidence>
<dbReference type="EMBL" id="JACEIK010000788">
    <property type="protein sequence ID" value="MCD7462206.1"/>
    <property type="molecule type" value="Genomic_DNA"/>
</dbReference>
<accession>A0ABS8ST59</accession>